<protein>
    <recommendedName>
        <fullName evidence="5">Threonylcarbamoyladenosine tRNA methylthiotransferase</fullName>
        <ecNumber evidence="4">2.8.4.5</ecNumber>
    </recommendedName>
    <alternativeName>
        <fullName evidence="13">tRNA-t(6)A37 methylthiotransferase</fullName>
    </alternativeName>
</protein>
<dbReference type="InterPro" id="IPR006638">
    <property type="entry name" value="Elp3/MiaA/NifB-like_rSAM"/>
</dbReference>
<organism evidence="18 19">
    <name type="scientific">Opisthorchis felineus</name>
    <dbReference type="NCBI Taxonomy" id="147828"/>
    <lineage>
        <taxon>Eukaryota</taxon>
        <taxon>Metazoa</taxon>
        <taxon>Spiralia</taxon>
        <taxon>Lophotrochozoa</taxon>
        <taxon>Platyhelminthes</taxon>
        <taxon>Trematoda</taxon>
        <taxon>Digenea</taxon>
        <taxon>Opisthorchiida</taxon>
        <taxon>Opisthorchiata</taxon>
        <taxon>Opisthorchiidae</taxon>
        <taxon>Opisthorchis</taxon>
    </lineage>
</organism>
<dbReference type="STRING" id="147828.A0A4S2LWY1"/>
<dbReference type="SMART" id="SM00729">
    <property type="entry name" value="Elp3"/>
    <property type="match status" value="1"/>
</dbReference>
<comment type="caution">
    <text evidence="18">The sequence shown here is derived from an EMBL/GenBank/DDBJ whole genome shotgun (WGS) entry which is preliminary data.</text>
</comment>
<dbReference type="GO" id="GO:0046872">
    <property type="term" value="F:metal ion binding"/>
    <property type="evidence" value="ECO:0007669"/>
    <property type="project" value="UniProtKB-KW"/>
</dbReference>
<dbReference type="Pfam" id="PF00919">
    <property type="entry name" value="UPF0004"/>
    <property type="match status" value="1"/>
</dbReference>
<keyword evidence="11" id="KW-0408">Iron</keyword>
<dbReference type="InterPro" id="IPR038135">
    <property type="entry name" value="Methylthiotransferase_N_sf"/>
</dbReference>
<evidence type="ECO:0000256" key="8">
    <source>
        <dbReference type="ARBA" id="ARBA00022691"/>
    </source>
</evidence>
<dbReference type="Gene3D" id="3.40.50.12160">
    <property type="entry name" value="Methylthiotransferase, N-terminal domain"/>
    <property type="match status" value="1"/>
</dbReference>
<evidence type="ECO:0000256" key="3">
    <source>
        <dbReference type="ARBA" id="ARBA00008616"/>
    </source>
</evidence>
<evidence type="ECO:0000256" key="10">
    <source>
        <dbReference type="ARBA" id="ARBA00022723"/>
    </source>
</evidence>
<dbReference type="FunFam" id="3.80.30.20:FF:000002">
    <property type="entry name" value="threonylcarbamoyladenosine tRNA methylthiotransferase isoform X2"/>
    <property type="match status" value="1"/>
</dbReference>
<dbReference type="AlphaFoldDB" id="A0A4S2LWY1"/>
<sequence length="715" mass="79879">MDIEDLHTELDVHRTEERNASVKVRFRTRRHNLADMDSDSVTTMAIPEHYRVFVQTWGCAHNTSDSEYMAGLLAQYGYQVILGGSTNTKDSHEPVGAQSNNSECECSSELAGDCCQKREDKGCCTTPEFPTADERAKQEADIWVLNSCTVKGPAEDHFRNAVKAGMRMGKRLVVAGCVPQSHPAAEYLKGVSIIGVQQIDRVVEVVEETLQGNTVRFLDKKCAVSEDGDSHSARRRLGGARLDLPKIRRNPLIEILAVSTGCLNACTYCKTKHARGVLASYPIEELLERAKQAFADGVKELWLTSEDLGAYGRDLDRTTSVYSCPSMAVRFPQCLTLADLLSGLVRLIPEGCMLRLGMTNPPYILEQLREMADVLSHPRVYAFLHVPVQSGSDAVLDCMKREYTVDEFSHVVTYLQDHIPPPPLPPDATDDAVNGSGTLTVATDIICGFPNETEADFEETVKLVERFRFPVLYINQFFARPGTPAASMIRKATTAEVKKRTRRLHDTFRAYKPYEGRQGSLVRVLVTETSHDGRFWVGHTKAYEQVLVPKIPEVYGRIILVRITECDKFFMRSDIVDPGPLDSLVFPGPLHTSPTLSTLEPLVRMPCSSGIAKPVVHAVPPSSSKQENTNWSLLLQFEIFFQNRLLLVIRLCNNLRYVFVFFLFLGTSPRSCSAGDLYYPQNLRNQWLLSANPSDLASLHISLNAVNIVHYLSLF</sequence>
<dbReference type="PROSITE" id="PS01278">
    <property type="entry name" value="MTTASE_RADICAL"/>
    <property type="match status" value="1"/>
</dbReference>
<dbReference type="InterPro" id="IPR023404">
    <property type="entry name" value="rSAM_horseshoe"/>
</dbReference>
<comment type="function">
    <text evidence="2">Catalyzes the methylthiolation of N6-threonylcarbamoyladenosine (t(6)A), leading to the formation of 2-methylthio-N6-threonylcarbamoyladenosine (ms(2)t(6)A) at position 37 in tRNAs that read codons beginning with adenine.</text>
</comment>
<evidence type="ECO:0000259" key="16">
    <source>
        <dbReference type="PROSITE" id="PS51449"/>
    </source>
</evidence>
<keyword evidence="10" id="KW-0479">Metal-binding</keyword>
<dbReference type="NCBIfam" id="TIGR00089">
    <property type="entry name" value="MiaB/RimO family radical SAM methylthiotransferase"/>
    <property type="match status" value="1"/>
</dbReference>
<dbReference type="EMBL" id="SJOL01006369">
    <property type="protein sequence ID" value="TGZ68380.1"/>
    <property type="molecule type" value="Genomic_DNA"/>
</dbReference>
<dbReference type="GO" id="GO:0051539">
    <property type="term" value="F:4 iron, 4 sulfur cluster binding"/>
    <property type="evidence" value="ECO:0007669"/>
    <property type="project" value="UniProtKB-KW"/>
</dbReference>
<accession>A0A4S2LWY1</accession>
<evidence type="ECO:0000256" key="13">
    <source>
        <dbReference type="ARBA" id="ARBA00031213"/>
    </source>
</evidence>
<dbReference type="PROSITE" id="PS50926">
    <property type="entry name" value="TRAM"/>
    <property type="match status" value="1"/>
</dbReference>
<evidence type="ECO:0000256" key="11">
    <source>
        <dbReference type="ARBA" id="ARBA00023004"/>
    </source>
</evidence>
<feature type="domain" description="MTTase N-terminal" evidence="16">
    <location>
        <begin position="50"/>
        <end position="211"/>
    </location>
</feature>
<feature type="domain" description="Radical SAM core" evidence="17">
    <location>
        <begin position="248"/>
        <end position="515"/>
    </location>
</feature>
<keyword evidence="19" id="KW-1185">Reference proteome</keyword>
<dbReference type="NCBIfam" id="TIGR01578">
    <property type="entry name" value="MiaB-like-B"/>
    <property type="match status" value="1"/>
</dbReference>
<evidence type="ECO:0000256" key="7">
    <source>
        <dbReference type="ARBA" id="ARBA00022679"/>
    </source>
</evidence>
<dbReference type="SFLD" id="SFLDS00029">
    <property type="entry name" value="Radical_SAM"/>
    <property type="match status" value="1"/>
</dbReference>
<evidence type="ECO:0000256" key="6">
    <source>
        <dbReference type="ARBA" id="ARBA00022485"/>
    </source>
</evidence>
<dbReference type="OrthoDB" id="1730074at2759"/>
<comment type="catalytic activity">
    <reaction evidence="14">
        <text>N(6)-L-threonylcarbamoyladenosine(37) in tRNA + (sulfur carrier)-SH + AH2 + 2 S-adenosyl-L-methionine = 2-methylsulfanyl-N(6)-L-threonylcarbamoyladenosine(37) in tRNA + (sulfur carrier)-H + 5'-deoxyadenosine + L-methionine + A + S-adenosyl-L-homocysteine + 2 H(+)</text>
        <dbReference type="Rhea" id="RHEA:37075"/>
        <dbReference type="Rhea" id="RHEA-COMP:10163"/>
        <dbReference type="Rhea" id="RHEA-COMP:11092"/>
        <dbReference type="Rhea" id="RHEA-COMP:14737"/>
        <dbReference type="Rhea" id="RHEA-COMP:14739"/>
        <dbReference type="ChEBI" id="CHEBI:13193"/>
        <dbReference type="ChEBI" id="CHEBI:15378"/>
        <dbReference type="ChEBI" id="CHEBI:17319"/>
        <dbReference type="ChEBI" id="CHEBI:17499"/>
        <dbReference type="ChEBI" id="CHEBI:29917"/>
        <dbReference type="ChEBI" id="CHEBI:57844"/>
        <dbReference type="ChEBI" id="CHEBI:57856"/>
        <dbReference type="ChEBI" id="CHEBI:59789"/>
        <dbReference type="ChEBI" id="CHEBI:64428"/>
        <dbReference type="ChEBI" id="CHEBI:74418"/>
        <dbReference type="ChEBI" id="CHEBI:74420"/>
        <dbReference type="EC" id="2.8.4.5"/>
    </reaction>
</comment>
<keyword evidence="7" id="KW-0808">Transferase</keyword>
<keyword evidence="9" id="KW-0819">tRNA processing</keyword>
<dbReference type="PANTHER" id="PTHR11918:SF45">
    <property type="entry name" value="THREONYLCARBAMOYLADENOSINE TRNA METHYLTHIOTRANSFERASE"/>
    <property type="match status" value="1"/>
</dbReference>
<proteinExistence type="inferred from homology"/>
<dbReference type="PROSITE" id="PS51449">
    <property type="entry name" value="MTTASE_N"/>
    <property type="match status" value="1"/>
</dbReference>
<dbReference type="Pfam" id="PF04055">
    <property type="entry name" value="Radical_SAM"/>
    <property type="match status" value="1"/>
</dbReference>
<dbReference type="GO" id="GO:0035598">
    <property type="term" value="F:tRNA (N(6)-L-threonylcarbamoyladenosine(37)-C(2))-methylthiotransferase activity"/>
    <property type="evidence" value="ECO:0007669"/>
    <property type="project" value="UniProtKB-EC"/>
</dbReference>
<dbReference type="EC" id="2.8.4.5" evidence="4"/>
<feature type="domain" description="TRAM" evidence="15">
    <location>
        <begin position="512"/>
        <end position="577"/>
    </location>
</feature>
<dbReference type="InterPro" id="IPR005839">
    <property type="entry name" value="Methylthiotransferase"/>
</dbReference>
<evidence type="ECO:0000256" key="2">
    <source>
        <dbReference type="ARBA" id="ARBA00002399"/>
    </source>
</evidence>
<evidence type="ECO:0000259" key="17">
    <source>
        <dbReference type="PROSITE" id="PS51918"/>
    </source>
</evidence>
<reference evidence="18 19" key="1">
    <citation type="journal article" date="2019" name="BMC Genomics">
        <title>New insights from Opisthorchis felineus genome: update on genomics of the epidemiologically important liver flukes.</title>
        <authorList>
            <person name="Ershov N.I."/>
            <person name="Mordvinov V.A."/>
            <person name="Prokhortchouk E.B."/>
            <person name="Pakharukova M.Y."/>
            <person name="Gunbin K.V."/>
            <person name="Ustyantsev K."/>
            <person name="Genaev M.A."/>
            <person name="Blinov A.G."/>
            <person name="Mazur A."/>
            <person name="Boulygina E."/>
            <person name="Tsygankova S."/>
            <person name="Khrameeva E."/>
            <person name="Chekanov N."/>
            <person name="Fan G."/>
            <person name="Xiao A."/>
            <person name="Zhang H."/>
            <person name="Xu X."/>
            <person name="Yang H."/>
            <person name="Solovyev V."/>
            <person name="Lee S.M."/>
            <person name="Liu X."/>
            <person name="Afonnikov D.A."/>
            <person name="Skryabin K.G."/>
        </authorList>
    </citation>
    <scope>NUCLEOTIDE SEQUENCE [LARGE SCALE GENOMIC DNA]</scope>
    <source>
        <strain evidence="18">AK-0245</strain>
        <tissue evidence="18">Whole organism</tissue>
    </source>
</reference>
<keyword evidence="6" id="KW-0004">4Fe-4S</keyword>
<name>A0A4S2LWY1_OPIFE</name>
<evidence type="ECO:0000256" key="9">
    <source>
        <dbReference type="ARBA" id="ARBA00022694"/>
    </source>
</evidence>
<dbReference type="PROSITE" id="PS51918">
    <property type="entry name" value="RADICAL_SAM"/>
    <property type="match status" value="1"/>
</dbReference>
<evidence type="ECO:0000256" key="5">
    <source>
        <dbReference type="ARBA" id="ARBA00018810"/>
    </source>
</evidence>
<comment type="cofactor">
    <cofactor evidence="1">
        <name>[4Fe-4S] cluster</name>
        <dbReference type="ChEBI" id="CHEBI:49883"/>
    </cofactor>
</comment>
<dbReference type="InterPro" id="IPR002792">
    <property type="entry name" value="TRAM_dom"/>
</dbReference>
<dbReference type="SUPFAM" id="SSF102114">
    <property type="entry name" value="Radical SAM enzymes"/>
    <property type="match status" value="1"/>
</dbReference>
<keyword evidence="8" id="KW-0949">S-adenosyl-L-methionine</keyword>
<evidence type="ECO:0000256" key="12">
    <source>
        <dbReference type="ARBA" id="ARBA00023014"/>
    </source>
</evidence>
<dbReference type="Pfam" id="PF01938">
    <property type="entry name" value="TRAM"/>
    <property type="match status" value="1"/>
</dbReference>
<dbReference type="InterPro" id="IPR013848">
    <property type="entry name" value="Methylthiotransferase_N"/>
</dbReference>
<dbReference type="PANTHER" id="PTHR11918">
    <property type="entry name" value="RADICAL SAM PROTEINS"/>
    <property type="match status" value="1"/>
</dbReference>
<evidence type="ECO:0000256" key="14">
    <source>
        <dbReference type="ARBA" id="ARBA00051661"/>
    </source>
</evidence>
<dbReference type="InterPro" id="IPR007197">
    <property type="entry name" value="rSAM"/>
</dbReference>
<dbReference type="SFLD" id="SFLDG01082">
    <property type="entry name" value="B12-binding_domain_containing"/>
    <property type="match status" value="1"/>
</dbReference>
<evidence type="ECO:0000313" key="19">
    <source>
        <dbReference type="Proteomes" id="UP000308267"/>
    </source>
</evidence>
<dbReference type="InterPro" id="IPR058240">
    <property type="entry name" value="rSAM_sf"/>
</dbReference>
<evidence type="ECO:0000313" key="18">
    <source>
        <dbReference type="EMBL" id="TGZ68380.1"/>
    </source>
</evidence>
<keyword evidence="12" id="KW-0411">Iron-sulfur</keyword>
<evidence type="ECO:0000256" key="4">
    <source>
        <dbReference type="ARBA" id="ARBA00013273"/>
    </source>
</evidence>
<comment type="similarity">
    <text evidence="3">Belongs to the methylthiotransferase family. CDKAL1 subfamily.</text>
</comment>
<dbReference type="InterPro" id="IPR020612">
    <property type="entry name" value="Methylthiotransferase_CS"/>
</dbReference>
<dbReference type="GO" id="GO:0005783">
    <property type="term" value="C:endoplasmic reticulum"/>
    <property type="evidence" value="ECO:0007669"/>
    <property type="project" value="TreeGrafter"/>
</dbReference>
<dbReference type="InterPro" id="IPR006466">
    <property type="entry name" value="MiaB-like_arc_euk"/>
</dbReference>
<evidence type="ECO:0000259" key="15">
    <source>
        <dbReference type="PROSITE" id="PS50926"/>
    </source>
</evidence>
<dbReference type="Gene3D" id="3.80.30.20">
    <property type="entry name" value="tm_1862 like domain"/>
    <property type="match status" value="1"/>
</dbReference>
<evidence type="ECO:0000256" key="1">
    <source>
        <dbReference type="ARBA" id="ARBA00001966"/>
    </source>
</evidence>
<dbReference type="Proteomes" id="UP000308267">
    <property type="component" value="Unassembled WGS sequence"/>
</dbReference>
<gene>
    <name evidence="18" type="ORF">CRM22_004288</name>
</gene>